<dbReference type="EMBL" id="CP139487">
    <property type="protein sequence ID" value="WPU64261.1"/>
    <property type="molecule type" value="Genomic_DNA"/>
</dbReference>
<dbReference type="AlphaFoldDB" id="A0AAX4HM28"/>
<evidence type="ECO:0000313" key="1">
    <source>
        <dbReference type="EMBL" id="WPU64261.1"/>
    </source>
</evidence>
<accession>A0AAX4HM28</accession>
<name>A0AAX4HM28_9BACT</name>
<evidence type="ECO:0000313" key="2">
    <source>
        <dbReference type="Proteomes" id="UP001324634"/>
    </source>
</evidence>
<protein>
    <submittedName>
        <fullName evidence="1">LPP20 family lipoprotein</fullName>
    </submittedName>
</protein>
<keyword evidence="1" id="KW-0449">Lipoprotein</keyword>
<keyword evidence="2" id="KW-1185">Reference proteome</keyword>
<sequence>MKNILILLLLSSCSLFEKRPTLSDTAQETPGWIYAPYEACAEATELCATGESKTMAQADAQAKANLASIFEVQVKSDLNVNTTSSQTFPWQNTVRQEVQQSLQESVNQILEGVEVKKHFKKDGLTYALASLDRTKASDLLGNRIQKIDDELNVLWARRSRTNLRKIVRLYLEREKLNEKYSIVAGQGRPARMTYQEIMAWRETRPRVENLALRVGQAPEWMTEKLKELLTESGFRIVKGDAAKMISLNVDSIKEYLNVEGFEKYTFTMNMTSFEKGEKLKVLAASETVTGRSQADALLKVKHFFNEYIEQHLSDLHLD</sequence>
<gene>
    <name evidence="1" type="ORF">SOO65_16325</name>
</gene>
<proteinExistence type="predicted"/>
<dbReference type="Gene3D" id="3.10.28.20">
    <property type="entry name" value="Acetamidase/Formamidase-like domains"/>
    <property type="match status" value="1"/>
</dbReference>
<dbReference type="RefSeq" id="WP_321392722.1">
    <property type="nucleotide sequence ID" value="NZ_CP139487.1"/>
</dbReference>
<dbReference type="Proteomes" id="UP001324634">
    <property type="component" value="Chromosome"/>
</dbReference>
<dbReference type="KEGG" id="psti:SOO65_16325"/>
<organism evidence="1 2">
    <name type="scientific">Peredibacter starrii</name>
    <dbReference type="NCBI Taxonomy" id="28202"/>
    <lineage>
        <taxon>Bacteria</taxon>
        <taxon>Pseudomonadati</taxon>
        <taxon>Bdellovibrionota</taxon>
        <taxon>Bacteriovoracia</taxon>
        <taxon>Bacteriovoracales</taxon>
        <taxon>Bacteriovoracaceae</taxon>
        <taxon>Peredibacter</taxon>
    </lineage>
</organism>
<reference evidence="1 2" key="1">
    <citation type="submission" date="2023-11" db="EMBL/GenBank/DDBJ databases">
        <title>Peredibacter starrii A3.12.</title>
        <authorList>
            <person name="Mitchell R.J."/>
        </authorList>
    </citation>
    <scope>NUCLEOTIDE SEQUENCE [LARGE SCALE GENOMIC DNA]</scope>
    <source>
        <strain evidence="1 2">A3.12</strain>
    </source>
</reference>